<comment type="similarity">
    <text evidence="1">Belongs to the membrane fusion protein (MFP) (TC 8.A.1) family.</text>
</comment>
<reference evidence="2 3" key="1">
    <citation type="submission" date="2023-03" db="EMBL/GenBank/DDBJ databases">
        <title>Draft genome sequence of Thalassotalea insulae KCTC 62186T.</title>
        <authorList>
            <person name="Sawabe T."/>
        </authorList>
    </citation>
    <scope>NUCLEOTIDE SEQUENCE [LARGE SCALE GENOMIC DNA]</scope>
    <source>
        <strain evidence="2 3">KCTC 62186</strain>
    </source>
</reference>
<protein>
    <submittedName>
        <fullName evidence="2">Hemolysin D</fullName>
    </submittedName>
</protein>
<dbReference type="SUPFAM" id="SSF111369">
    <property type="entry name" value="HlyD-like secretion proteins"/>
    <property type="match status" value="1"/>
</dbReference>
<dbReference type="Proteomes" id="UP001157186">
    <property type="component" value="Unassembled WGS sequence"/>
</dbReference>
<organism evidence="2 3">
    <name type="scientific">Thalassotalea insulae</name>
    <dbReference type="NCBI Taxonomy" id="2056778"/>
    <lineage>
        <taxon>Bacteria</taxon>
        <taxon>Pseudomonadati</taxon>
        <taxon>Pseudomonadota</taxon>
        <taxon>Gammaproteobacteria</taxon>
        <taxon>Alteromonadales</taxon>
        <taxon>Colwelliaceae</taxon>
        <taxon>Thalassotalea</taxon>
    </lineage>
</organism>
<dbReference type="Gene3D" id="2.40.50.100">
    <property type="match status" value="1"/>
</dbReference>
<dbReference type="InterPro" id="IPR006143">
    <property type="entry name" value="RND_pump_MFP"/>
</dbReference>
<dbReference type="RefSeq" id="WP_284244103.1">
    <property type="nucleotide sequence ID" value="NZ_BSST01000001.1"/>
</dbReference>
<sequence length="330" mass="36885">MKYFFSYIIVFSILIPQLVTAQNYELAQVSVAPYEKSFTRAGKVAFKRTLNLSFKSSGFLKKLSVDEGDFFTQNQPLASLNTEELKADKNAKYSRLLQAKREVNRIRKLIEQELSTQQQLDAAQTNVDTAREAYQVAFYNLEKAEIYAPFDGVVLARFSELAEFHAPGQQVLSVAAINNNLVVKVSLTNDEITFVKQGQNVRVRLANLGEVSGVISKVPVMSNTDGQLYLIEILLTGIKAGSGVVAGQLAQVDIDFVTEKFVYKVPMSALIEMDESGNAILMTKSDDNSFVYQTFSVLNIDNQFIYLSTENHNEALEIVTQGWQQLKVSE</sequence>
<dbReference type="NCBIfam" id="TIGR01730">
    <property type="entry name" value="RND_mfp"/>
    <property type="match status" value="1"/>
</dbReference>
<comment type="caution">
    <text evidence="2">The sequence shown here is derived from an EMBL/GenBank/DDBJ whole genome shotgun (WGS) entry which is preliminary data.</text>
</comment>
<dbReference type="EMBL" id="BSST01000001">
    <property type="protein sequence ID" value="GLX78217.1"/>
    <property type="molecule type" value="Genomic_DNA"/>
</dbReference>
<gene>
    <name evidence="2" type="ORF">tinsulaeT_15570</name>
</gene>
<evidence type="ECO:0000313" key="2">
    <source>
        <dbReference type="EMBL" id="GLX78217.1"/>
    </source>
</evidence>
<evidence type="ECO:0000256" key="1">
    <source>
        <dbReference type="ARBA" id="ARBA00009477"/>
    </source>
</evidence>
<dbReference type="Gene3D" id="1.10.287.470">
    <property type="entry name" value="Helix hairpin bin"/>
    <property type="match status" value="1"/>
</dbReference>
<accession>A0ABQ6GS36</accession>
<dbReference type="PANTHER" id="PTHR30469:SF15">
    <property type="entry name" value="HLYD FAMILY OF SECRETION PROTEINS"/>
    <property type="match status" value="1"/>
</dbReference>
<evidence type="ECO:0000313" key="3">
    <source>
        <dbReference type="Proteomes" id="UP001157186"/>
    </source>
</evidence>
<name>A0ABQ6GS36_9GAMM</name>
<proteinExistence type="inferred from homology"/>
<keyword evidence="3" id="KW-1185">Reference proteome</keyword>
<dbReference type="PANTHER" id="PTHR30469">
    <property type="entry name" value="MULTIDRUG RESISTANCE PROTEIN MDTA"/>
    <property type="match status" value="1"/>
</dbReference>